<dbReference type="VEuPathDB" id="ToxoDB:TGDOM2_402320"/>
<keyword evidence="1" id="KW-0804">Transcription</keyword>
<feature type="non-terminal residue" evidence="1">
    <location>
        <position position="1"/>
    </location>
</feature>
<dbReference type="GO" id="GO:0000428">
    <property type="term" value="C:DNA-directed RNA polymerase complex"/>
    <property type="evidence" value="ECO:0007669"/>
    <property type="project" value="UniProtKB-KW"/>
</dbReference>
<gene>
    <name evidence="1" type="ORF">TGDOM2_402320</name>
</gene>
<name>A0A086J5Z4_TOXGO</name>
<evidence type="ECO:0000313" key="2">
    <source>
        <dbReference type="Proteomes" id="UP000028837"/>
    </source>
</evidence>
<accession>A0A086J5Z4</accession>
<dbReference type="OrthoDB" id="392892at2759"/>
<dbReference type="AlphaFoldDB" id="A0A086J5Z4"/>
<proteinExistence type="predicted"/>
<dbReference type="EMBL" id="AHZU02004915">
    <property type="protein sequence ID" value="KFG27562.1"/>
    <property type="molecule type" value="Genomic_DNA"/>
</dbReference>
<evidence type="ECO:0000313" key="1">
    <source>
        <dbReference type="EMBL" id="KFG27562.1"/>
    </source>
</evidence>
<protein>
    <submittedName>
        <fullName evidence="1">Putative DNA-directed RNA polymerase subunit beta</fullName>
    </submittedName>
</protein>
<comment type="caution">
    <text evidence="1">The sequence shown here is derived from an EMBL/GenBank/DDBJ whole genome shotgun (WGS) entry which is preliminary data.</text>
</comment>
<organism evidence="1 2">
    <name type="scientific">Toxoplasma gondii GAB2-2007-GAL-DOM2</name>
    <dbReference type="NCBI Taxonomy" id="1130820"/>
    <lineage>
        <taxon>Eukaryota</taxon>
        <taxon>Sar</taxon>
        <taxon>Alveolata</taxon>
        <taxon>Apicomplexa</taxon>
        <taxon>Conoidasida</taxon>
        <taxon>Coccidia</taxon>
        <taxon>Eucoccidiorida</taxon>
        <taxon>Eimeriorina</taxon>
        <taxon>Sarcocystidae</taxon>
        <taxon>Toxoplasma</taxon>
    </lineage>
</organism>
<dbReference type="Proteomes" id="UP000028837">
    <property type="component" value="Unassembled WGS sequence"/>
</dbReference>
<keyword evidence="1" id="KW-0240">DNA-directed RNA polymerase</keyword>
<feature type="non-terminal residue" evidence="1">
    <location>
        <position position="111"/>
    </location>
</feature>
<reference evidence="1 2" key="1">
    <citation type="submission" date="2014-02" db="EMBL/GenBank/DDBJ databases">
        <authorList>
            <person name="Sibley D."/>
            <person name="Venepally P."/>
            <person name="Karamycheva S."/>
            <person name="Hadjithomas M."/>
            <person name="Khan A."/>
            <person name="Brunk B."/>
            <person name="Roos D."/>
            <person name="Caler E."/>
            <person name="Lorenzi H."/>
        </authorList>
    </citation>
    <scope>NUCLEOTIDE SEQUENCE [LARGE SCALE GENOMIC DNA]</scope>
    <source>
        <strain evidence="1 2">GAB2-2007-GAL-DOM2</strain>
    </source>
</reference>
<sequence length="111" mass="13231">INQKTFYEQKYSIIWGNIILTNGVYSPNIFILKLFSNYLEYYSQYKAAKLAYIYTYYIIIESLIKQYHYNGILLPSLYFELLAKRMTNFVKIISSGEIMLTEENIISFNFV</sequence>